<feature type="transmembrane region" description="Helical" evidence="7">
    <location>
        <begin position="272"/>
        <end position="297"/>
    </location>
</feature>
<evidence type="ECO:0000256" key="7">
    <source>
        <dbReference type="SAM" id="Phobius"/>
    </source>
</evidence>
<dbReference type="PANTHER" id="PTHR48090:SF1">
    <property type="entry name" value="PROPHAGE BACTOPRENOL GLUCOSYL TRANSFERASE HOMOLOG"/>
    <property type="match status" value="1"/>
</dbReference>
<accession>A0A7W4KDB2</accession>
<evidence type="ECO:0000256" key="5">
    <source>
        <dbReference type="ARBA" id="ARBA00022989"/>
    </source>
</evidence>
<evidence type="ECO:0000313" key="10">
    <source>
        <dbReference type="Proteomes" id="UP000540556"/>
    </source>
</evidence>
<evidence type="ECO:0000256" key="6">
    <source>
        <dbReference type="ARBA" id="ARBA00023136"/>
    </source>
</evidence>
<dbReference type="GO" id="GO:0005886">
    <property type="term" value="C:plasma membrane"/>
    <property type="evidence" value="ECO:0007669"/>
    <property type="project" value="TreeGrafter"/>
</dbReference>
<comment type="subcellular location">
    <subcellularLocation>
        <location evidence="1">Membrane</location>
        <topology evidence="1">Multi-pass membrane protein</topology>
    </subcellularLocation>
</comment>
<dbReference type="CDD" id="cd04187">
    <property type="entry name" value="DPM1_like_bac"/>
    <property type="match status" value="1"/>
</dbReference>
<reference evidence="9 10" key="1">
    <citation type="submission" date="2020-04" db="EMBL/GenBank/DDBJ databases">
        <title>Description of novel Gluconacetobacter.</title>
        <authorList>
            <person name="Sombolestani A."/>
        </authorList>
    </citation>
    <scope>NUCLEOTIDE SEQUENCE [LARGE SCALE GENOMIC DNA]</scope>
    <source>
        <strain evidence="9 10">LMG 27800</strain>
    </source>
</reference>
<dbReference type="Gene3D" id="3.90.550.10">
    <property type="entry name" value="Spore Coat Polysaccharide Biosynthesis Protein SpsA, Chain A"/>
    <property type="match status" value="1"/>
</dbReference>
<dbReference type="EMBL" id="JABEQK010000004">
    <property type="protein sequence ID" value="MBB2204786.1"/>
    <property type="molecule type" value="Genomic_DNA"/>
</dbReference>
<dbReference type="PANTHER" id="PTHR48090">
    <property type="entry name" value="UNDECAPRENYL-PHOSPHATE 4-DEOXY-4-FORMAMIDO-L-ARABINOSE TRANSFERASE-RELATED"/>
    <property type="match status" value="1"/>
</dbReference>
<evidence type="ECO:0000256" key="2">
    <source>
        <dbReference type="ARBA" id="ARBA00022676"/>
    </source>
</evidence>
<dbReference type="AlphaFoldDB" id="A0A7W4KDB2"/>
<gene>
    <name evidence="9" type="ORF">HLH27_07105</name>
</gene>
<name>A0A7W4KDB2_9PROT</name>
<keyword evidence="5 7" id="KW-1133">Transmembrane helix</keyword>
<dbReference type="InterPro" id="IPR029044">
    <property type="entry name" value="Nucleotide-diphossugar_trans"/>
</dbReference>
<keyword evidence="2" id="KW-0328">Glycosyltransferase</keyword>
<proteinExistence type="predicted"/>
<evidence type="ECO:0000256" key="1">
    <source>
        <dbReference type="ARBA" id="ARBA00004141"/>
    </source>
</evidence>
<dbReference type="GO" id="GO:0016757">
    <property type="term" value="F:glycosyltransferase activity"/>
    <property type="evidence" value="ECO:0007669"/>
    <property type="project" value="UniProtKB-KW"/>
</dbReference>
<dbReference type="Pfam" id="PF00535">
    <property type="entry name" value="Glycos_transf_2"/>
    <property type="match status" value="1"/>
</dbReference>
<keyword evidence="6 7" id="KW-0472">Membrane</keyword>
<keyword evidence="4 7" id="KW-0812">Transmembrane</keyword>
<evidence type="ECO:0000256" key="3">
    <source>
        <dbReference type="ARBA" id="ARBA00022679"/>
    </source>
</evidence>
<sequence length="322" mass="35381">MPRRIPPCLAIVMPCYNEESILPRTVSRIAGFLSAVMADESVGECSFVLCVDDGSVDATWELITQAAKRDSRIRGIRLSRNCGHQTALLAGLSAVPDCDVVVSIDADLQDDPSAIRAMLAAWRAGFGVVYGVRDCRMTDTLFKRKTAGLFYRLMRLAGVELILDHADFRLLDRAALDALLEYRERNLFLRGLVPLVGFRSTIVRYARLARSAGESKYPLHRMIALAVEGITSFSITPLRMIALAGLMISCLSAVAVLYALAVKTSGYSIRGWTSVIIAIFFMGGVQMLSLGIIGEYIGKIYLETKRRPHFHIASAVNTADRS</sequence>
<dbReference type="Proteomes" id="UP000540556">
    <property type="component" value="Unassembled WGS sequence"/>
</dbReference>
<evidence type="ECO:0000313" key="9">
    <source>
        <dbReference type="EMBL" id="MBB2204786.1"/>
    </source>
</evidence>
<comment type="caution">
    <text evidence="9">The sequence shown here is derived from an EMBL/GenBank/DDBJ whole genome shotgun (WGS) entry which is preliminary data.</text>
</comment>
<keyword evidence="10" id="KW-1185">Reference proteome</keyword>
<protein>
    <submittedName>
        <fullName evidence="9">Glycosyltransferase family 2 protein</fullName>
    </submittedName>
</protein>
<feature type="domain" description="Glycosyltransferase 2-like" evidence="8">
    <location>
        <begin position="11"/>
        <end position="179"/>
    </location>
</feature>
<evidence type="ECO:0000259" key="8">
    <source>
        <dbReference type="Pfam" id="PF00535"/>
    </source>
</evidence>
<dbReference type="SUPFAM" id="SSF53448">
    <property type="entry name" value="Nucleotide-diphospho-sugar transferases"/>
    <property type="match status" value="1"/>
</dbReference>
<keyword evidence="3 9" id="KW-0808">Transferase</keyword>
<organism evidence="9 10">
    <name type="scientific">Gluconacetobacter takamatsuzukensis</name>
    <dbReference type="NCBI Taxonomy" id="1286190"/>
    <lineage>
        <taxon>Bacteria</taxon>
        <taxon>Pseudomonadati</taxon>
        <taxon>Pseudomonadota</taxon>
        <taxon>Alphaproteobacteria</taxon>
        <taxon>Acetobacterales</taxon>
        <taxon>Acetobacteraceae</taxon>
        <taxon>Gluconacetobacter</taxon>
    </lineage>
</organism>
<dbReference type="InterPro" id="IPR001173">
    <property type="entry name" value="Glyco_trans_2-like"/>
</dbReference>
<evidence type="ECO:0000256" key="4">
    <source>
        <dbReference type="ARBA" id="ARBA00022692"/>
    </source>
</evidence>
<feature type="transmembrane region" description="Helical" evidence="7">
    <location>
        <begin position="240"/>
        <end position="260"/>
    </location>
</feature>
<dbReference type="InterPro" id="IPR050256">
    <property type="entry name" value="Glycosyltransferase_2"/>
</dbReference>